<dbReference type="RefSeq" id="XP_045287635.1">
    <property type="nucleotide sequence ID" value="XM_045431082.1"/>
</dbReference>
<feature type="compositionally biased region" description="Gly residues" evidence="1">
    <location>
        <begin position="18"/>
        <end position="30"/>
    </location>
</feature>
<dbReference type="HOGENOM" id="CLU_2170329_0_0_1"/>
<dbReference type="InParanoid" id="C0NMQ6"/>
<sequence length="110" mass="11721">MLRKVARETDAAKRKLDGGGSGGSSGGQGRAFGDVAGDTGQAAPECYRFRIPLARISHGVLQGSAARRAKQWVVSYYIRPRNTLRCTADTGIRCHATVNLLSICDVVLGM</sequence>
<keyword evidence="3" id="KW-1185">Reference proteome</keyword>
<evidence type="ECO:0000313" key="3">
    <source>
        <dbReference type="Proteomes" id="UP000001631"/>
    </source>
</evidence>
<name>C0NMQ6_AJECG</name>
<organism evidence="2 3">
    <name type="scientific">Ajellomyces capsulatus (strain G186AR / H82 / ATCC MYA-2454 / RMSCC 2432)</name>
    <name type="common">Darling's disease fungus</name>
    <name type="synonym">Histoplasma capsulatum</name>
    <dbReference type="NCBI Taxonomy" id="447093"/>
    <lineage>
        <taxon>Eukaryota</taxon>
        <taxon>Fungi</taxon>
        <taxon>Dikarya</taxon>
        <taxon>Ascomycota</taxon>
        <taxon>Pezizomycotina</taxon>
        <taxon>Eurotiomycetes</taxon>
        <taxon>Eurotiomycetidae</taxon>
        <taxon>Onygenales</taxon>
        <taxon>Ajellomycetaceae</taxon>
        <taxon>Histoplasma</taxon>
    </lineage>
</organism>
<dbReference type="Proteomes" id="UP000001631">
    <property type="component" value="Unassembled WGS sequence"/>
</dbReference>
<accession>C0NMQ6</accession>
<dbReference type="AlphaFoldDB" id="C0NMQ6"/>
<evidence type="ECO:0000313" key="2">
    <source>
        <dbReference type="EMBL" id="EEH07154.1"/>
    </source>
</evidence>
<dbReference type="EMBL" id="GG663367">
    <property type="protein sequence ID" value="EEH07154.1"/>
    <property type="molecule type" value="Genomic_DNA"/>
</dbReference>
<feature type="region of interest" description="Disordered" evidence="1">
    <location>
        <begin position="1"/>
        <end position="39"/>
    </location>
</feature>
<reference evidence="2" key="1">
    <citation type="submission" date="2009-02" db="EMBL/GenBank/DDBJ databases">
        <title>The Genome Sequence of Ajellomyces capsulatus strain G186AR.</title>
        <authorList>
            <consortium name="The Broad Institute Genome Sequencing Platform"/>
            <person name="Champion M."/>
            <person name="Cuomo C."/>
            <person name="Ma L.-J."/>
            <person name="Henn M.R."/>
            <person name="Sil A."/>
            <person name="Goldman B."/>
            <person name="Young S.K."/>
            <person name="Kodira C.D."/>
            <person name="Zeng Q."/>
            <person name="Koehrsen M."/>
            <person name="Alvarado L."/>
            <person name="Berlin A."/>
            <person name="Borenstein D."/>
            <person name="Chen Z."/>
            <person name="Engels R."/>
            <person name="Freedman E."/>
            <person name="Gellesch M."/>
            <person name="Goldberg J."/>
            <person name="Griggs A."/>
            <person name="Gujja S."/>
            <person name="Heiman D."/>
            <person name="Hepburn T."/>
            <person name="Howarth C."/>
            <person name="Jen D."/>
            <person name="Larson L."/>
            <person name="Lewis B."/>
            <person name="Mehta T."/>
            <person name="Park D."/>
            <person name="Pearson M."/>
            <person name="Roberts A."/>
            <person name="Saif S."/>
            <person name="Shea T."/>
            <person name="Shenoy N."/>
            <person name="Sisk P."/>
            <person name="Stolte C."/>
            <person name="Sykes S."/>
            <person name="Walk T."/>
            <person name="White J."/>
            <person name="Yandava C."/>
            <person name="Klein B."/>
            <person name="McEwen J.G."/>
            <person name="Puccia R."/>
            <person name="Goldman G.H."/>
            <person name="Felipe M.S."/>
            <person name="Nino-Vega G."/>
            <person name="San-Blas G."/>
            <person name="Taylor J."/>
            <person name="Mendoza L."/>
            <person name="Galagan J."/>
            <person name="Nusbaum C."/>
            <person name="Birren B."/>
        </authorList>
    </citation>
    <scope>NUCLEOTIDE SEQUENCE</scope>
    <source>
        <strain evidence="2">G186AR</strain>
    </source>
</reference>
<proteinExistence type="predicted"/>
<gene>
    <name evidence="2" type="ORF">HCBG_04033</name>
</gene>
<dbReference type="GeneID" id="69037049"/>
<evidence type="ECO:0000256" key="1">
    <source>
        <dbReference type="SAM" id="MobiDB-lite"/>
    </source>
</evidence>
<protein>
    <submittedName>
        <fullName evidence="2">Uncharacterized protein</fullName>
    </submittedName>
</protein>
<feature type="compositionally biased region" description="Basic and acidic residues" evidence="1">
    <location>
        <begin position="1"/>
        <end position="17"/>
    </location>
</feature>